<evidence type="ECO:0000256" key="3">
    <source>
        <dbReference type="PROSITE-ProRule" id="PRU00221"/>
    </source>
</evidence>
<dbReference type="PROSITE" id="PS50082">
    <property type="entry name" value="WD_REPEATS_2"/>
    <property type="match status" value="3"/>
</dbReference>
<dbReference type="SUPFAM" id="SSF50998">
    <property type="entry name" value="Quinoprotein alcohol dehydrogenase-like"/>
    <property type="match status" value="1"/>
</dbReference>
<evidence type="ECO:0000313" key="4">
    <source>
        <dbReference type="EMBL" id="ACV37497.1"/>
    </source>
</evidence>
<name>C7RQ90_ACCRE</name>
<dbReference type="InterPro" id="IPR015943">
    <property type="entry name" value="WD40/YVTN_repeat-like_dom_sf"/>
</dbReference>
<evidence type="ECO:0000256" key="1">
    <source>
        <dbReference type="ARBA" id="ARBA00022574"/>
    </source>
</evidence>
<reference evidence="4" key="1">
    <citation type="submission" date="2009-08" db="EMBL/GenBank/DDBJ databases">
        <authorList>
            <consortium name="US DOE Joint Genome Institute"/>
            <person name="Lucas S."/>
            <person name="Copeland A."/>
            <person name="Lapidus A."/>
            <person name="Glavina del Rio T."/>
            <person name="Dalin E."/>
            <person name="Tice H."/>
            <person name="Bruce D."/>
            <person name="Barry K."/>
            <person name="Pitluck S."/>
            <person name="Lowry S."/>
            <person name="Larimer F."/>
            <person name="Land M."/>
            <person name="Hauser L."/>
            <person name="Kyrpides N."/>
            <person name="Ivanova N."/>
            <person name="McMahon K.D."/>
            <person name="Hugenholtz P."/>
        </authorList>
    </citation>
    <scope>NUCLEOTIDE SEQUENCE</scope>
    <source>
        <strain evidence="4">UW-1</strain>
    </source>
</reference>
<gene>
    <name evidence="4" type="ordered locus">CAP2UW1_4256</name>
</gene>
<dbReference type="PROSITE" id="PS50294">
    <property type="entry name" value="WD_REPEATS_REGION"/>
    <property type="match status" value="3"/>
</dbReference>
<feature type="repeat" description="WD" evidence="3">
    <location>
        <begin position="41"/>
        <end position="73"/>
    </location>
</feature>
<reference evidence="4" key="2">
    <citation type="submission" date="2009-09" db="EMBL/GenBank/DDBJ databases">
        <title>Complete sequence of chromosome of Candidatus Accumulibacter phosphatis clade IIA str. UW-1.</title>
        <authorList>
            <consortium name="US DOE Joint Genome Institute"/>
            <person name="Martin H.G."/>
            <person name="Ivanova N."/>
            <person name="Kunin V."/>
            <person name="Warnecke F."/>
            <person name="Barry K."/>
            <person name="He S."/>
            <person name="Salamov A."/>
            <person name="Szeto E."/>
            <person name="Dalin E."/>
            <person name="Pangilinan J.L."/>
            <person name="Lapidus A."/>
            <person name="Lowry S."/>
            <person name="Kyrpides N.C."/>
            <person name="McMahon K.D."/>
            <person name="Hugenholtz P."/>
        </authorList>
    </citation>
    <scope>NUCLEOTIDE SEQUENCE [LARGE SCALE GENOMIC DNA]</scope>
    <source>
        <strain evidence="4">UW-1</strain>
    </source>
</reference>
<keyword evidence="1 3" id="KW-0853">WD repeat</keyword>
<sequence>MGDYVSALEIARDGGVCIAGLGDGRLVGFDLTTGEERFAIAAAHTGSVLDVSISPDGRCFATCGQDEVARVWSAEGSLVRELPGGGSAWVEHVAWAPAGGRIATASGKKLCVWMPDGERIVETEPLASTVTALAWRSDGSGLAATCYGGVHILPFVAGAKIRHLAWKGSLISLAWSPDANVIACGSQDGSVHFWRLKSGQDSQMSGYPFKPKALAWDSESKLLATSGDAAVTVWEFRGKGPEGTQPLQLEGHQGLCTRLAFSPRRAVLASGSQDSSVLLWEPRKHGKPIGFAVLEDEVTGLCWHPEHHTLVGADASGTICGWDVA</sequence>
<dbReference type="PANTHER" id="PTHR19848:SF8">
    <property type="entry name" value="F-BOX AND WD REPEAT DOMAIN CONTAINING 7"/>
    <property type="match status" value="1"/>
</dbReference>
<evidence type="ECO:0000256" key="2">
    <source>
        <dbReference type="ARBA" id="ARBA00022737"/>
    </source>
</evidence>
<accession>C7RQ90</accession>
<proteinExistence type="predicted"/>
<dbReference type="InterPro" id="IPR011047">
    <property type="entry name" value="Quinoprotein_ADH-like_sf"/>
</dbReference>
<dbReference type="HOGENOM" id="CLU_067065_0_0_4"/>
<dbReference type="Pfam" id="PF00400">
    <property type="entry name" value="WD40"/>
    <property type="match status" value="5"/>
</dbReference>
<dbReference type="InterPro" id="IPR001680">
    <property type="entry name" value="WD40_rpt"/>
</dbReference>
<dbReference type="OrthoDB" id="135039at2"/>
<dbReference type="EMBL" id="CP001715">
    <property type="protein sequence ID" value="ACV37497.1"/>
    <property type="molecule type" value="Genomic_DNA"/>
</dbReference>
<organism evidence="4">
    <name type="scientific">Accumulibacter regalis</name>
    <dbReference type="NCBI Taxonomy" id="522306"/>
    <lineage>
        <taxon>Bacteria</taxon>
        <taxon>Pseudomonadati</taxon>
        <taxon>Pseudomonadota</taxon>
        <taxon>Betaproteobacteria</taxon>
        <taxon>Candidatus Accumulibacter</taxon>
    </lineage>
</organism>
<feature type="repeat" description="WD" evidence="3">
    <location>
        <begin position="172"/>
        <end position="204"/>
    </location>
</feature>
<protein>
    <submittedName>
        <fullName evidence="4">WD-40 repeat protein</fullName>
    </submittedName>
</protein>
<dbReference type="Gene3D" id="2.130.10.10">
    <property type="entry name" value="YVTN repeat-like/Quinoprotein amine dehydrogenase"/>
    <property type="match status" value="3"/>
</dbReference>
<dbReference type="eggNOG" id="COG2319">
    <property type="taxonomic scope" value="Bacteria"/>
</dbReference>
<dbReference type="SMART" id="SM00320">
    <property type="entry name" value="WD40"/>
    <property type="match status" value="6"/>
</dbReference>
<dbReference type="PANTHER" id="PTHR19848">
    <property type="entry name" value="WD40 REPEAT PROTEIN"/>
    <property type="match status" value="1"/>
</dbReference>
<dbReference type="KEGG" id="app:CAP2UW1_4256"/>
<keyword evidence="2" id="KW-0677">Repeat</keyword>
<feature type="repeat" description="WD" evidence="3">
    <location>
        <begin position="249"/>
        <end position="281"/>
    </location>
</feature>
<dbReference type="STRING" id="522306.CAP2UW1_4256"/>
<dbReference type="AlphaFoldDB" id="C7RQ90"/>